<dbReference type="RefSeq" id="WP_089074240.1">
    <property type="nucleotide sequence ID" value="NZ_CBCSAM010000002.1"/>
</dbReference>
<evidence type="ECO:0000313" key="3">
    <source>
        <dbReference type="EMBL" id="ASK79332.1"/>
    </source>
</evidence>
<dbReference type="GO" id="GO:0009055">
    <property type="term" value="F:electron transfer activity"/>
    <property type="evidence" value="ECO:0007669"/>
    <property type="project" value="TreeGrafter"/>
</dbReference>
<dbReference type="SUPFAM" id="SSF52218">
    <property type="entry name" value="Flavoproteins"/>
    <property type="match status" value="1"/>
</dbReference>
<sequence length="169" mass="19602">MTKNILVISFHPNLSESHANITIINSFRKIENVNFSIVSDIDLDDKESINLIKKELLTYNDIILLFPFYWYSAPYLLQKWFEKVLTKDFAYSTNFLLKNKKFNLIVTAGGSEQDFSSTGKNKYSVEYFLCPIYSTIEYIKAKHTGTHVLYNAHGLTQEKVDDIIKDIIL</sequence>
<dbReference type="InterPro" id="IPR046980">
    <property type="entry name" value="KefG/KefF"/>
</dbReference>
<keyword evidence="1" id="KW-0560">Oxidoreductase</keyword>
<dbReference type="GO" id="GO:0003955">
    <property type="term" value="F:NAD(P)H dehydrogenase (quinone) activity"/>
    <property type="evidence" value="ECO:0007669"/>
    <property type="project" value="TreeGrafter"/>
</dbReference>
<organism evidence="3 4">
    <name type="scientific">Paraphotobacterium marinum</name>
    <dbReference type="NCBI Taxonomy" id="1755811"/>
    <lineage>
        <taxon>Bacteria</taxon>
        <taxon>Pseudomonadati</taxon>
        <taxon>Pseudomonadota</taxon>
        <taxon>Gammaproteobacteria</taxon>
        <taxon>Vibrionales</taxon>
        <taxon>Vibrionaceae</taxon>
        <taxon>Paraphotobacterium</taxon>
    </lineage>
</organism>
<dbReference type="Gene3D" id="3.40.50.360">
    <property type="match status" value="1"/>
</dbReference>
<dbReference type="InterPro" id="IPR029039">
    <property type="entry name" value="Flavoprotein-like_sf"/>
</dbReference>
<accession>A0A220VGM9</accession>
<dbReference type="OrthoDB" id="9798454at2"/>
<name>A0A220VGM9_9GAMM</name>
<evidence type="ECO:0000259" key="2">
    <source>
        <dbReference type="Pfam" id="PF02525"/>
    </source>
</evidence>
<evidence type="ECO:0000313" key="4">
    <source>
        <dbReference type="Proteomes" id="UP000242175"/>
    </source>
</evidence>
<dbReference type="EMBL" id="CP022356">
    <property type="protein sequence ID" value="ASK79332.1"/>
    <property type="molecule type" value="Genomic_DNA"/>
</dbReference>
<dbReference type="InterPro" id="IPR003680">
    <property type="entry name" value="Flavodoxin_fold"/>
</dbReference>
<protein>
    <recommendedName>
        <fullName evidence="2">Flavodoxin-like fold domain-containing protein</fullName>
    </recommendedName>
</protein>
<proteinExistence type="predicted"/>
<keyword evidence="4" id="KW-1185">Reference proteome</keyword>
<reference evidence="3 4" key="1">
    <citation type="journal article" date="2016" name="Int. J. Syst. Evol. Microbiol.">
        <title>Paraphotobacterium marinum gen. nov., sp. nov., a member of the family Vibrionaceae, isolated from surface seawater.</title>
        <authorList>
            <person name="Huang Z."/>
            <person name="Dong C."/>
            <person name="Shao Z."/>
        </authorList>
    </citation>
    <scope>NUCLEOTIDE SEQUENCE [LARGE SCALE GENOMIC DNA]</scope>
    <source>
        <strain evidence="3 4">NSCS20N07D</strain>
    </source>
</reference>
<dbReference type="PANTHER" id="PTHR47307:SF1">
    <property type="entry name" value="GLUTATHIONE-REGULATED POTASSIUM-EFFLUX SYSTEM ANCILLARY PROTEIN KEFG"/>
    <property type="match status" value="1"/>
</dbReference>
<dbReference type="Pfam" id="PF02525">
    <property type="entry name" value="Flavodoxin_2"/>
    <property type="match status" value="1"/>
</dbReference>
<dbReference type="KEGG" id="pmai:CF386_09710"/>
<gene>
    <name evidence="3" type="ORF">CF386_09710</name>
</gene>
<dbReference type="PANTHER" id="PTHR47307">
    <property type="entry name" value="GLUTATHIONE-REGULATED POTASSIUM-EFFLUX SYSTEM ANCILLARY PROTEIN KEFG"/>
    <property type="match status" value="1"/>
</dbReference>
<evidence type="ECO:0000256" key="1">
    <source>
        <dbReference type="ARBA" id="ARBA00023002"/>
    </source>
</evidence>
<dbReference type="AlphaFoldDB" id="A0A220VGM9"/>
<feature type="domain" description="Flavodoxin-like fold" evidence="2">
    <location>
        <begin position="3"/>
        <end position="159"/>
    </location>
</feature>
<dbReference type="Proteomes" id="UP000242175">
    <property type="component" value="Chromosome small"/>
</dbReference>
<dbReference type="GO" id="GO:0010181">
    <property type="term" value="F:FMN binding"/>
    <property type="evidence" value="ECO:0007669"/>
    <property type="project" value="TreeGrafter"/>
</dbReference>